<dbReference type="Gene3D" id="3.40.50.300">
    <property type="entry name" value="P-loop containing nucleotide triphosphate hydrolases"/>
    <property type="match status" value="1"/>
</dbReference>
<protein>
    <submittedName>
        <fullName evidence="2">BON domain-containing protein</fullName>
    </submittedName>
</protein>
<dbReference type="Pfam" id="PF13189">
    <property type="entry name" value="Cytidylate_kin2"/>
    <property type="match status" value="1"/>
</dbReference>
<dbReference type="InterPro" id="IPR027417">
    <property type="entry name" value="P-loop_NTPase"/>
</dbReference>
<accession>A0A7C3IHQ8</accession>
<organism evidence="2">
    <name type="scientific">Gracilinema caldarium</name>
    <dbReference type="NCBI Taxonomy" id="215591"/>
    <lineage>
        <taxon>Bacteria</taxon>
        <taxon>Pseudomonadati</taxon>
        <taxon>Spirochaetota</taxon>
        <taxon>Spirochaetia</taxon>
        <taxon>Spirochaetales</taxon>
        <taxon>Breznakiellaceae</taxon>
        <taxon>Gracilinema</taxon>
    </lineage>
</organism>
<name>A0A7C3IHQ8_9SPIR</name>
<sequence length="273" mass="30711">MAIITISRELAALGDEIAHELAELTGYRFVDKQTLENRITSYGFTSTKLEKYDEKKPAFWASLSKDRDDYIHYLKTALYTEAEAGSCIFVGRGANAIFKDVPGCIFIKLTAPLSVRIERVKSYFHCDEKRAKQIIEQSDKDRSAFHRFFFDIDWVNPVHYHMVLNTGFVHPATAAEEIQHLVQLLVTPETEAQLKARLQSLSLGQKVMHHILYTLGIPIHFLEAVYIGDRLVLRGVANSQSAVEAAVAGAQQVPGVGQVESEIQIIQEYSVMP</sequence>
<dbReference type="PROSITE" id="PS50914">
    <property type="entry name" value="BON"/>
    <property type="match status" value="1"/>
</dbReference>
<evidence type="ECO:0000313" key="2">
    <source>
        <dbReference type="EMBL" id="HFH29361.1"/>
    </source>
</evidence>
<dbReference type="AlphaFoldDB" id="A0A7C3IHQ8"/>
<evidence type="ECO:0000259" key="1">
    <source>
        <dbReference type="PROSITE" id="PS50914"/>
    </source>
</evidence>
<feature type="domain" description="BON" evidence="1">
    <location>
        <begin position="199"/>
        <end position="267"/>
    </location>
</feature>
<dbReference type="Pfam" id="PF04972">
    <property type="entry name" value="BON"/>
    <property type="match status" value="1"/>
</dbReference>
<dbReference type="InterPro" id="IPR007055">
    <property type="entry name" value="BON_dom"/>
</dbReference>
<comment type="caution">
    <text evidence="2">The sequence shown here is derived from an EMBL/GenBank/DDBJ whole genome shotgun (WGS) entry which is preliminary data.</text>
</comment>
<proteinExistence type="predicted"/>
<dbReference type="EMBL" id="DSVL01000235">
    <property type="protein sequence ID" value="HFH29361.1"/>
    <property type="molecule type" value="Genomic_DNA"/>
</dbReference>
<gene>
    <name evidence="2" type="ORF">ENS59_07595</name>
</gene>
<reference evidence="2" key="1">
    <citation type="journal article" date="2020" name="mSystems">
        <title>Genome- and Community-Level Interaction Insights into Carbon Utilization and Element Cycling Functions of Hydrothermarchaeota in Hydrothermal Sediment.</title>
        <authorList>
            <person name="Zhou Z."/>
            <person name="Liu Y."/>
            <person name="Xu W."/>
            <person name="Pan J."/>
            <person name="Luo Z.H."/>
            <person name="Li M."/>
        </authorList>
    </citation>
    <scope>NUCLEOTIDE SEQUENCE [LARGE SCALE GENOMIC DNA]</scope>
    <source>
        <strain evidence="2">SpSt-503</strain>
    </source>
</reference>